<organism evidence="1 2">
    <name type="scientific">Bacillus timonensis</name>
    <dbReference type="NCBI Taxonomy" id="1033734"/>
    <lineage>
        <taxon>Bacteria</taxon>
        <taxon>Bacillati</taxon>
        <taxon>Bacillota</taxon>
        <taxon>Bacilli</taxon>
        <taxon>Bacillales</taxon>
        <taxon>Bacillaceae</taxon>
        <taxon>Bacillus</taxon>
    </lineage>
</organism>
<sequence length="138" mass="16807">MLIKQCSGFELEKTLKNTFEDFFNQSEVTFVEDGEERTLQILYLRYFEEQFTSFTPFTEDPVYKIDTNEIYFKDLVALVCLLKNPEYRHRKRVYVNEQNQFEEHFEGIHFDRLKEIFTHLHHKDGYELKSAIEFIQQT</sequence>
<dbReference type="EMBL" id="SLUB01000002">
    <property type="protein sequence ID" value="THE15032.1"/>
    <property type="molecule type" value="Genomic_DNA"/>
</dbReference>
<reference evidence="1 2" key="1">
    <citation type="journal article" date="2019" name="Indoor Air">
        <title>Impacts of indoor surface finishes on bacterial viability.</title>
        <authorList>
            <person name="Hu J."/>
            <person name="Maamar S.B."/>
            <person name="Glawe A.J."/>
            <person name="Gottel N."/>
            <person name="Gilbert J.A."/>
            <person name="Hartmann E.M."/>
        </authorList>
    </citation>
    <scope>NUCLEOTIDE SEQUENCE [LARGE SCALE GENOMIC DNA]</scope>
    <source>
        <strain evidence="1 2">AF060A6</strain>
    </source>
</reference>
<gene>
    <name evidence="1" type="ORF">E1I69_01590</name>
</gene>
<evidence type="ECO:0000313" key="2">
    <source>
        <dbReference type="Proteomes" id="UP000306477"/>
    </source>
</evidence>
<dbReference type="AlphaFoldDB" id="A0A4S3Q0V4"/>
<protein>
    <submittedName>
        <fullName evidence="1">Uncharacterized protein</fullName>
    </submittedName>
</protein>
<comment type="caution">
    <text evidence="1">The sequence shown here is derived from an EMBL/GenBank/DDBJ whole genome shotgun (WGS) entry which is preliminary data.</text>
</comment>
<dbReference type="OrthoDB" id="2475704at2"/>
<accession>A0A4S3Q0V4</accession>
<dbReference type="Proteomes" id="UP000306477">
    <property type="component" value="Unassembled WGS sequence"/>
</dbReference>
<keyword evidence="2" id="KW-1185">Reference proteome</keyword>
<evidence type="ECO:0000313" key="1">
    <source>
        <dbReference type="EMBL" id="THE15032.1"/>
    </source>
</evidence>
<dbReference type="RefSeq" id="WP_136377885.1">
    <property type="nucleotide sequence ID" value="NZ_SLUB01000002.1"/>
</dbReference>
<name>A0A4S3Q0V4_9BACI</name>
<proteinExistence type="predicted"/>
<dbReference type="STRING" id="1033734.GCA_000285535_04177"/>